<dbReference type="Gramene" id="TKW16175">
    <property type="protein sequence ID" value="TKW16175"/>
    <property type="gene ID" value="SEVIR_5G281850v2"/>
</dbReference>
<name>A0A4U6ULY4_SETVI</name>
<organism evidence="1 2">
    <name type="scientific">Setaria viridis</name>
    <name type="common">Green bristlegrass</name>
    <name type="synonym">Setaria italica subsp. viridis</name>
    <dbReference type="NCBI Taxonomy" id="4556"/>
    <lineage>
        <taxon>Eukaryota</taxon>
        <taxon>Viridiplantae</taxon>
        <taxon>Streptophyta</taxon>
        <taxon>Embryophyta</taxon>
        <taxon>Tracheophyta</taxon>
        <taxon>Spermatophyta</taxon>
        <taxon>Magnoliopsida</taxon>
        <taxon>Liliopsida</taxon>
        <taxon>Poales</taxon>
        <taxon>Poaceae</taxon>
        <taxon>PACMAD clade</taxon>
        <taxon>Panicoideae</taxon>
        <taxon>Panicodae</taxon>
        <taxon>Paniceae</taxon>
        <taxon>Cenchrinae</taxon>
        <taxon>Setaria</taxon>
    </lineage>
</organism>
<proteinExistence type="predicted"/>
<reference evidence="1" key="1">
    <citation type="submission" date="2019-03" db="EMBL/GenBank/DDBJ databases">
        <title>WGS assembly of Setaria viridis.</title>
        <authorList>
            <person name="Huang P."/>
            <person name="Jenkins J."/>
            <person name="Grimwood J."/>
            <person name="Barry K."/>
            <person name="Healey A."/>
            <person name="Mamidi S."/>
            <person name="Sreedasyam A."/>
            <person name="Shu S."/>
            <person name="Feldman M."/>
            <person name="Wu J."/>
            <person name="Yu Y."/>
            <person name="Chen C."/>
            <person name="Johnson J."/>
            <person name="Rokhsar D."/>
            <person name="Baxter I."/>
            <person name="Schmutz J."/>
            <person name="Brutnell T."/>
            <person name="Kellogg E."/>
        </authorList>
    </citation>
    <scope>NUCLEOTIDE SEQUENCE [LARGE SCALE GENOMIC DNA]</scope>
</reference>
<gene>
    <name evidence="1" type="ORF">SEVIR_5G281850v2</name>
</gene>
<accession>A0A4U6ULY4</accession>
<evidence type="ECO:0000313" key="1">
    <source>
        <dbReference type="EMBL" id="TKW16175.1"/>
    </source>
</evidence>
<protein>
    <submittedName>
        <fullName evidence="1">Uncharacterized protein</fullName>
    </submittedName>
</protein>
<dbReference type="EMBL" id="CM016556">
    <property type="protein sequence ID" value="TKW16175.1"/>
    <property type="molecule type" value="Genomic_DNA"/>
</dbReference>
<dbReference type="Proteomes" id="UP000298652">
    <property type="component" value="Chromosome 5"/>
</dbReference>
<dbReference type="AlphaFoldDB" id="A0A4U6ULY4"/>
<evidence type="ECO:0000313" key="2">
    <source>
        <dbReference type="Proteomes" id="UP000298652"/>
    </source>
</evidence>
<sequence length="130" mass="15367">MHSYVCLTGNGSILHQSTSQQQKITLRFYFLVFFRRMMGDASDSAALDDRSNHVSRKEKREMHLYTWPCKTSVMERTIRFRQKTFFFSGRAKQSREGANRNSSISYLAWQILWLWLQQNCGSKKIRGKCQ</sequence>
<keyword evidence="2" id="KW-1185">Reference proteome</keyword>